<dbReference type="EMBL" id="CASHTH010002528">
    <property type="protein sequence ID" value="CAI8031292.1"/>
    <property type="molecule type" value="Genomic_DNA"/>
</dbReference>
<organism evidence="2 3">
    <name type="scientific">Geodia barretti</name>
    <name type="common">Barrett's horny sponge</name>
    <dbReference type="NCBI Taxonomy" id="519541"/>
    <lineage>
        <taxon>Eukaryota</taxon>
        <taxon>Metazoa</taxon>
        <taxon>Porifera</taxon>
        <taxon>Demospongiae</taxon>
        <taxon>Heteroscleromorpha</taxon>
        <taxon>Tetractinellida</taxon>
        <taxon>Astrophorina</taxon>
        <taxon>Geodiidae</taxon>
        <taxon>Geodia</taxon>
    </lineage>
</organism>
<gene>
    <name evidence="2" type="ORF">GBAR_LOCUS17773</name>
</gene>
<sequence length="289" mass="30561">AVAHPDLSVLDVTNHLDAVHRIRVVEDAVIEPGGVTFQVLLHPHGVLRQYDRAGLSHPHLDRLVPEGVARSADDHHAAVAEQVIVAIELKVGEIARVVIVGDDVRSTALELLRPPGLVQLFLLDHVDGIREHLDVADVVQVGVRGDDDLDVVDREADLFELLVDDVAARLGGLQEIAEARNPVARAGAVGNGHVVAGVIDDQAFRVVDDPHVDGDQDVTGVGVGGDKTLDVEGAEQAAGRPVDSGAGAMAHGAGRGGTDHANHGEQRHGDHKLTHTKSPHNEKASQGRR</sequence>
<feature type="region of interest" description="Disordered" evidence="1">
    <location>
        <begin position="235"/>
        <end position="289"/>
    </location>
</feature>
<evidence type="ECO:0000256" key="1">
    <source>
        <dbReference type="SAM" id="MobiDB-lite"/>
    </source>
</evidence>
<reference evidence="2" key="1">
    <citation type="submission" date="2023-03" db="EMBL/GenBank/DDBJ databases">
        <authorList>
            <person name="Steffen K."/>
            <person name="Cardenas P."/>
        </authorList>
    </citation>
    <scope>NUCLEOTIDE SEQUENCE</scope>
</reference>
<feature type="compositionally biased region" description="Basic and acidic residues" evidence="1">
    <location>
        <begin position="257"/>
        <end position="289"/>
    </location>
</feature>
<keyword evidence="3" id="KW-1185">Reference proteome</keyword>
<evidence type="ECO:0000313" key="2">
    <source>
        <dbReference type="EMBL" id="CAI8031292.1"/>
    </source>
</evidence>
<proteinExistence type="predicted"/>
<comment type="caution">
    <text evidence="2">The sequence shown here is derived from an EMBL/GenBank/DDBJ whole genome shotgun (WGS) entry which is preliminary data.</text>
</comment>
<feature type="non-terminal residue" evidence="2">
    <location>
        <position position="289"/>
    </location>
</feature>
<name>A0AA35SLL3_GEOBA</name>
<protein>
    <submittedName>
        <fullName evidence="2">Uncharacterized protein</fullName>
    </submittedName>
</protein>
<accession>A0AA35SLL3</accession>
<dbReference type="AlphaFoldDB" id="A0AA35SLL3"/>
<evidence type="ECO:0000313" key="3">
    <source>
        <dbReference type="Proteomes" id="UP001174909"/>
    </source>
</evidence>
<dbReference type="Proteomes" id="UP001174909">
    <property type="component" value="Unassembled WGS sequence"/>
</dbReference>